<sequence>MSETTVRHTRLKPLASALLGGLLAATCMPTMAVLPEGIITDSFEPLPTGNANTPVALPEGWQLHGRLYLPPAGVAATGAAVLAHGCSGLWSNGVVDSIGQTHVERWGRKLASLGVITVAIDSYSGRQPDGVSNDEFQLQCSGTTWAGAVDSYTTRADDIVRAVGWLKYRFGARAANAVAVGWSQGAQSLMVATAETGRFANTSQFTAPGSDRYVPAAAAIFYPGCGQNMGFLATSSISTSYWRPHVPLRMNHAALDPFEPNCATRMNRAASEYGSTPQSTHWAQYVMFPGAEHSFDHTGNTQWPVSTCNDPTDDCAMRTADIESLAFLQQQSQ</sequence>
<name>A0ABY6BCP2_9GAMM</name>
<dbReference type="Proteomes" id="UP001064632">
    <property type="component" value="Chromosome"/>
</dbReference>
<dbReference type="EMBL" id="CP104694">
    <property type="protein sequence ID" value="UXI67806.1"/>
    <property type="molecule type" value="Genomic_DNA"/>
</dbReference>
<keyword evidence="1" id="KW-0732">Signal</keyword>
<evidence type="ECO:0000313" key="2">
    <source>
        <dbReference type="EMBL" id="UXI67806.1"/>
    </source>
</evidence>
<reference evidence="2" key="1">
    <citation type="submission" date="2022-09" db="EMBL/GenBank/DDBJ databases">
        <title>Tahibacter sp. nov., isolated from a fresh water.</title>
        <authorList>
            <person name="Baek J.H."/>
            <person name="Lee J.K."/>
            <person name="Kim J.M."/>
            <person name="Jeon C.O."/>
        </authorList>
    </citation>
    <scope>NUCLEOTIDE SEQUENCE</scope>
    <source>
        <strain evidence="2">W38</strain>
    </source>
</reference>
<gene>
    <name evidence="2" type="ORF">N4264_24235</name>
</gene>
<feature type="signal peptide" evidence="1">
    <location>
        <begin position="1"/>
        <end position="32"/>
    </location>
</feature>
<evidence type="ECO:0008006" key="4">
    <source>
        <dbReference type="Google" id="ProtNLM"/>
    </source>
</evidence>
<dbReference type="Gene3D" id="3.40.50.1820">
    <property type="entry name" value="alpha/beta hydrolase"/>
    <property type="match status" value="1"/>
</dbReference>
<evidence type="ECO:0000256" key="1">
    <source>
        <dbReference type="SAM" id="SignalP"/>
    </source>
</evidence>
<feature type="chain" id="PRO_5045071604" description="Dienelactone hydrolase" evidence="1">
    <location>
        <begin position="33"/>
        <end position="333"/>
    </location>
</feature>
<dbReference type="SUPFAM" id="SSF53474">
    <property type="entry name" value="alpha/beta-Hydrolases"/>
    <property type="match status" value="1"/>
</dbReference>
<dbReference type="RefSeq" id="WP_261694775.1">
    <property type="nucleotide sequence ID" value="NZ_CP104694.1"/>
</dbReference>
<proteinExistence type="predicted"/>
<organism evidence="2 3">
    <name type="scientific">Tahibacter amnicola</name>
    <dbReference type="NCBI Taxonomy" id="2976241"/>
    <lineage>
        <taxon>Bacteria</taxon>
        <taxon>Pseudomonadati</taxon>
        <taxon>Pseudomonadota</taxon>
        <taxon>Gammaproteobacteria</taxon>
        <taxon>Lysobacterales</taxon>
        <taxon>Rhodanobacteraceae</taxon>
        <taxon>Tahibacter</taxon>
    </lineage>
</organism>
<accession>A0ABY6BCP2</accession>
<protein>
    <recommendedName>
        <fullName evidence="4">Dienelactone hydrolase</fullName>
    </recommendedName>
</protein>
<evidence type="ECO:0000313" key="3">
    <source>
        <dbReference type="Proteomes" id="UP001064632"/>
    </source>
</evidence>
<dbReference type="InterPro" id="IPR029058">
    <property type="entry name" value="AB_hydrolase_fold"/>
</dbReference>
<keyword evidence="3" id="KW-1185">Reference proteome</keyword>